<dbReference type="PROSITE" id="PS51387">
    <property type="entry name" value="FAD_PCMH"/>
    <property type="match status" value="1"/>
</dbReference>
<evidence type="ECO:0000256" key="1">
    <source>
        <dbReference type="ARBA" id="ARBA00004167"/>
    </source>
</evidence>
<proteinExistence type="predicted"/>
<keyword evidence="4" id="KW-0812">Transmembrane</keyword>
<dbReference type="GO" id="GO:0000246">
    <property type="term" value="F:Delta24(24-1) sterol reductase activity"/>
    <property type="evidence" value="ECO:0007669"/>
    <property type="project" value="TreeGrafter"/>
</dbReference>
<evidence type="ECO:0000256" key="2">
    <source>
        <dbReference type="ARBA" id="ARBA00012405"/>
    </source>
</evidence>
<dbReference type="SUPFAM" id="SSF56176">
    <property type="entry name" value="FAD-binding/transporter-associated domain-like"/>
    <property type="match status" value="1"/>
</dbReference>
<comment type="subcellular location">
    <subcellularLocation>
        <location evidence="1">Membrane</location>
        <topology evidence="1">Single-pass membrane protein</topology>
    </subcellularLocation>
</comment>
<dbReference type="OrthoDB" id="415825at2759"/>
<accession>A0A9P9A797</accession>
<dbReference type="GO" id="GO:0071949">
    <property type="term" value="F:FAD binding"/>
    <property type="evidence" value="ECO:0007669"/>
    <property type="project" value="InterPro"/>
</dbReference>
<dbReference type="InterPro" id="IPR016169">
    <property type="entry name" value="FAD-bd_PCMH_sub2"/>
</dbReference>
<evidence type="ECO:0000256" key="3">
    <source>
        <dbReference type="ARBA" id="ARBA00022630"/>
    </source>
</evidence>
<feature type="region of interest" description="Disordered" evidence="8">
    <location>
        <begin position="1"/>
        <end position="37"/>
    </location>
</feature>
<organism evidence="10 11">
    <name type="scientific">Plectosphaerella plurivora</name>
    <dbReference type="NCBI Taxonomy" id="936078"/>
    <lineage>
        <taxon>Eukaryota</taxon>
        <taxon>Fungi</taxon>
        <taxon>Dikarya</taxon>
        <taxon>Ascomycota</taxon>
        <taxon>Pezizomycotina</taxon>
        <taxon>Sordariomycetes</taxon>
        <taxon>Hypocreomycetidae</taxon>
        <taxon>Glomerellales</taxon>
        <taxon>Plectosphaerellaceae</taxon>
        <taxon>Plectosphaerella</taxon>
    </lineage>
</organism>
<feature type="compositionally biased region" description="Low complexity" evidence="8">
    <location>
        <begin position="1"/>
        <end position="12"/>
    </location>
</feature>
<keyword evidence="3" id="KW-0285">Flavoprotein</keyword>
<name>A0A9P9A797_9PEZI</name>
<evidence type="ECO:0000256" key="8">
    <source>
        <dbReference type="SAM" id="MobiDB-lite"/>
    </source>
</evidence>
<evidence type="ECO:0000256" key="6">
    <source>
        <dbReference type="ARBA" id="ARBA00022989"/>
    </source>
</evidence>
<evidence type="ECO:0000256" key="5">
    <source>
        <dbReference type="ARBA" id="ARBA00022827"/>
    </source>
</evidence>
<dbReference type="SUPFAM" id="SSF55103">
    <property type="entry name" value="FAD-linked oxidases, C-terminal domain"/>
    <property type="match status" value="1"/>
</dbReference>
<dbReference type="PANTHER" id="PTHR10801:SF10">
    <property type="entry name" value="FAD BINDING DOMAIN PROTEIN (AFU_ORTHOLOGUE AFUA_6G14300)"/>
    <property type="match status" value="1"/>
</dbReference>
<dbReference type="GO" id="GO:0005737">
    <property type="term" value="C:cytoplasm"/>
    <property type="evidence" value="ECO:0007669"/>
    <property type="project" value="TreeGrafter"/>
</dbReference>
<feature type="domain" description="FAD-binding PCMH-type" evidence="9">
    <location>
        <begin position="26"/>
        <end position="197"/>
    </location>
</feature>
<dbReference type="EC" id="1.3.1.72" evidence="2"/>
<dbReference type="GO" id="GO:0050614">
    <property type="term" value="F:Delta24-sterol reductase activity"/>
    <property type="evidence" value="ECO:0007669"/>
    <property type="project" value="UniProtKB-EC"/>
</dbReference>
<evidence type="ECO:0000313" key="11">
    <source>
        <dbReference type="Proteomes" id="UP000770015"/>
    </source>
</evidence>
<dbReference type="GO" id="GO:0016020">
    <property type="term" value="C:membrane"/>
    <property type="evidence" value="ECO:0007669"/>
    <property type="project" value="UniProtKB-SubCell"/>
</dbReference>
<comment type="caution">
    <text evidence="10">The sequence shown here is derived from an EMBL/GenBank/DDBJ whole genome shotgun (WGS) entry which is preliminary data.</text>
</comment>
<protein>
    <recommendedName>
        <fullName evidence="2">Delta(24)-sterol reductase</fullName>
        <ecNumber evidence="2">1.3.1.72</ecNumber>
    </recommendedName>
</protein>
<evidence type="ECO:0000313" key="10">
    <source>
        <dbReference type="EMBL" id="KAH6666548.1"/>
    </source>
</evidence>
<sequence>MPFKVPKMPKVPNLKPRFRTSISEKRKSKPTPMDAHDEDVRRIAADVAELHARGEPFRIFHGSTNSTRPAHGQRAVDISALSRVLSIDTESKTAIVEPSVPMDRLIDATLTHDLVPPVVMEFPGITVGGGFAGSAGESSSFKHGGFHSVVTAIEMVLADGQVVTASATERPDLFHGASGALGTLGIVTRLTLRLIPAGKYVRTVYSVYDDPSTTTMGVRMETDNSKNDFVEGIIFSRKLGVVITGSMTDELPSAFAPTTFSHPGDPWFYLHVQQRIKPGPASPVIETSVVDYIPLRDYLFRYDRGGFWTGELAFKYFRFVPFNRATRRILDRLMHTRTLYRAGLGGGSRMTFRYIVHDLSLPYSGVDAFIDYVDKELGIWPLWLCPLPAIEGPTFHPSTNEPGGKEAMPMLNVGVWGLGSSNLEAFIKANRDLEAKVKELGGRKVLYSHTYYTDDEFWGIYGRDWYDALRKKYNAITLPTTYDKVKVDVEKERNRKGVFSKLAVAWPFAGLVGVLSALR</sequence>
<dbReference type="InterPro" id="IPR040165">
    <property type="entry name" value="Diminuto-like"/>
</dbReference>
<keyword evidence="11" id="KW-1185">Reference proteome</keyword>
<dbReference type="AlphaFoldDB" id="A0A9P9A797"/>
<dbReference type="Pfam" id="PF01565">
    <property type="entry name" value="FAD_binding_4"/>
    <property type="match status" value="1"/>
</dbReference>
<dbReference type="PANTHER" id="PTHR10801">
    <property type="entry name" value="24-DEHYDROCHOLESTEROL REDUCTASE"/>
    <property type="match status" value="1"/>
</dbReference>
<keyword evidence="7" id="KW-0472">Membrane</keyword>
<dbReference type="InterPro" id="IPR016166">
    <property type="entry name" value="FAD-bd_PCMH"/>
</dbReference>
<gene>
    <name evidence="10" type="ORF">F5X68DRAFT_217264</name>
</gene>
<evidence type="ECO:0000256" key="7">
    <source>
        <dbReference type="ARBA" id="ARBA00023136"/>
    </source>
</evidence>
<dbReference type="Proteomes" id="UP000770015">
    <property type="component" value="Unassembled WGS sequence"/>
</dbReference>
<keyword evidence="5" id="KW-0274">FAD</keyword>
<dbReference type="InterPro" id="IPR006094">
    <property type="entry name" value="Oxid_FAD_bind_N"/>
</dbReference>
<dbReference type="InterPro" id="IPR016164">
    <property type="entry name" value="FAD-linked_Oxase-like_C"/>
</dbReference>
<evidence type="ECO:0000259" key="9">
    <source>
        <dbReference type="PROSITE" id="PS51387"/>
    </source>
</evidence>
<dbReference type="InterPro" id="IPR036318">
    <property type="entry name" value="FAD-bd_PCMH-like_sf"/>
</dbReference>
<dbReference type="Gene3D" id="3.30.465.10">
    <property type="match status" value="1"/>
</dbReference>
<evidence type="ECO:0000256" key="4">
    <source>
        <dbReference type="ARBA" id="ARBA00022692"/>
    </source>
</evidence>
<keyword evidence="6" id="KW-1133">Transmembrane helix</keyword>
<dbReference type="EMBL" id="JAGSXJ010000036">
    <property type="protein sequence ID" value="KAH6666548.1"/>
    <property type="molecule type" value="Genomic_DNA"/>
</dbReference>
<dbReference type="GO" id="GO:0008202">
    <property type="term" value="P:steroid metabolic process"/>
    <property type="evidence" value="ECO:0007669"/>
    <property type="project" value="TreeGrafter"/>
</dbReference>
<reference evidence="10" key="1">
    <citation type="journal article" date="2021" name="Nat. Commun.">
        <title>Genetic determinants of endophytism in the Arabidopsis root mycobiome.</title>
        <authorList>
            <person name="Mesny F."/>
            <person name="Miyauchi S."/>
            <person name="Thiergart T."/>
            <person name="Pickel B."/>
            <person name="Atanasova L."/>
            <person name="Karlsson M."/>
            <person name="Huettel B."/>
            <person name="Barry K.W."/>
            <person name="Haridas S."/>
            <person name="Chen C."/>
            <person name="Bauer D."/>
            <person name="Andreopoulos W."/>
            <person name="Pangilinan J."/>
            <person name="LaButti K."/>
            <person name="Riley R."/>
            <person name="Lipzen A."/>
            <person name="Clum A."/>
            <person name="Drula E."/>
            <person name="Henrissat B."/>
            <person name="Kohler A."/>
            <person name="Grigoriev I.V."/>
            <person name="Martin F.M."/>
            <person name="Hacquard S."/>
        </authorList>
    </citation>
    <scope>NUCLEOTIDE SEQUENCE</scope>
    <source>
        <strain evidence="10">MPI-SDFR-AT-0117</strain>
    </source>
</reference>